<evidence type="ECO:0000313" key="1">
    <source>
        <dbReference type="EMBL" id="POM81822.1"/>
    </source>
</evidence>
<keyword evidence="2" id="KW-1185">Reference proteome</keyword>
<dbReference type="OrthoDB" id="118123at2759"/>
<accession>A0A2P4YVJ8</accession>
<dbReference type="AlphaFoldDB" id="A0A2P4YVJ8"/>
<name>A0A2P4YVJ8_9STRA</name>
<dbReference type="Proteomes" id="UP000237271">
    <property type="component" value="Unassembled WGS sequence"/>
</dbReference>
<organism evidence="1 2">
    <name type="scientific">Phytophthora palmivora</name>
    <dbReference type="NCBI Taxonomy" id="4796"/>
    <lineage>
        <taxon>Eukaryota</taxon>
        <taxon>Sar</taxon>
        <taxon>Stramenopiles</taxon>
        <taxon>Oomycota</taxon>
        <taxon>Peronosporomycetes</taxon>
        <taxon>Peronosporales</taxon>
        <taxon>Peronosporaceae</taxon>
        <taxon>Phytophthora</taxon>
    </lineage>
</organism>
<gene>
    <name evidence="1" type="ORF">PHPALM_158</name>
</gene>
<comment type="caution">
    <text evidence="1">The sequence shown here is derived from an EMBL/GenBank/DDBJ whole genome shotgun (WGS) entry which is preliminary data.</text>
</comment>
<protein>
    <submittedName>
        <fullName evidence="1">Uncharacterized protein</fullName>
    </submittedName>
</protein>
<sequence>MHHALSFSQPLLCVEAFTPLNLVPHSSPPKVTSYTDIISALVTLHKLAHEFHNRDTADLIATARDFVVRYNDHARPDPIMGLLLTFWVNGKFSLFHNRLAFIGILAHQKLKLNLHATMTISGAFSTTLRTVHKQHQLSIFEHRRCLAVERNLDLPTTDPADVDHIDINQILFWTTICTQRGISLPDAVRLLRGQIAEDLLPKFTATFGAGQLEGRYLIVDSHLLGLARSLYQFDLSYEEGG</sequence>
<dbReference type="EMBL" id="NCKW01000013">
    <property type="protein sequence ID" value="POM81822.1"/>
    <property type="molecule type" value="Genomic_DNA"/>
</dbReference>
<proteinExistence type="predicted"/>
<reference evidence="1 2" key="1">
    <citation type="journal article" date="2017" name="Genome Biol. Evol.">
        <title>Phytophthora megakarya and P. palmivora, closely related causal agents of cacao black pod rot, underwent increases in genome sizes and gene numbers by different mechanisms.</title>
        <authorList>
            <person name="Ali S.S."/>
            <person name="Shao J."/>
            <person name="Lary D.J."/>
            <person name="Kronmiller B."/>
            <person name="Shen D."/>
            <person name="Strem M.D."/>
            <person name="Amoako-Attah I."/>
            <person name="Akrofi A.Y."/>
            <person name="Begoude B.A."/>
            <person name="Ten Hoopen G.M."/>
            <person name="Coulibaly K."/>
            <person name="Kebe B.I."/>
            <person name="Melnick R.L."/>
            <person name="Guiltinan M.J."/>
            <person name="Tyler B.M."/>
            <person name="Meinhardt L.W."/>
            <person name="Bailey B.A."/>
        </authorList>
    </citation>
    <scope>NUCLEOTIDE SEQUENCE [LARGE SCALE GENOMIC DNA]</scope>
    <source>
        <strain evidence="2">sbr112.9</strain>
    </source>
</reference>
<evidence type="ECO:0000313" key="2">
    <source>
        <dbReference type="Proteomes" id="UP000237271"/>
    </source>
</evidence>